<feature type="transmembrane region" description="Helical" evidence="2">
    <location>
        <begin position="156"/>
        <end position="181"/>
    </location>
</feature>
<evidence type="ECO:0000313" key="4">
    <source>
        <dbReference type="Proteomes" id="UP001221413"/>
    </source>
</evidence>
<feature type="region of interest" description="Disordered" evidence="1">
    <location>
        <begin position="58"/>
        <end position="88"/>
    </location>
</feature>
<keyword evidence="2" id="KW-1133">Transmembrane helix</keyword>
<dbReference type="Pfam" id="PF12716">
    <property type="entry name" value="Apq12"/>
    <property type="match status" value="1"/>
</dbReference>
<feature type="transmembrane region" description="Helical" evidence="2">
    <location>
        <begin position="187"/>
        <end position="204"/>
    </location>
</feature>
<proteinExistence type="predicted"/>
<evidence type="ECO:0000256" key="1">
    <source>
        <dbReference type="SAM" id="MobiDB-lite"/>
    </source>
</evidence>
<dbReference type="InterPro" id="IPR024316">
    <property type="entry name" value="APQ12"/>
</dbReference>
<dbReference type="Proteomes" id="UP001221413">
    <property type="component" value="Unassembled WGS sequence"/>
</dbReference>
<feature type="region of interest" description="Disordered" evidence="1">
    <location>
        <begin position="1"/>
        <end position="35"/>
    </location>
</feature>
<organism evidence="3 4">
    <name type="scientific">Drechslerella dactyloides</name>
    <name type="common">Nematode-trapping fungus</name>
    <name type="synonym">Arthrobotrys dactyloides</name>
    <dbReference type="NCBI Taxonomy" id="74499"/>
    <lineage>
        <taxon>Eukaryota</taxon>
        <taxon>Fungi</taxon>
        <taxon>Dikarya</taxon>
        <taxon>Ascomycota</taxon>
        <taxon>Pezizomycotina</taxon>
        <taxon>Orbiliomycetes</taxon>
        <taxon>Orbiliales</taxon>
        <taxon>Orbiliaceae</taxon>
        <taxon>Drechslerella</taxon>
    </lineage>
</organism>
<reference evidence="3" key="1">
    <citation type="submission" date="2023-01" db="EMBL/GenBank/DDBJ databases">
        <title>The chitinases involved in constricting ring structure development in the nematode-trapping fungus Drechslerella dactyloides.</title>
        <authorList>
            <person name="Wang R."/>
            <person name="Zhang L."/>
            <person name="Tang P."/>
            <person name="Li S."/>
            <person name="Liang L."/>
        </authorList>
    </citation>
    <scope>NUCLEOTIDE SEQUENCE</scope>
    <source>
        <strain evidence="3">YMF1.00031</strain>
    </source>
</reference>
<evidence type="ECO:0000256" key="2">
    <source>
        <dbReference type="SAM" id="Phobius"/>
    </source>
</evidence>
<evidence type="ECO:0000313" key="3">
    <source>
        <dbReference type="EMBL" id="KAJ6259493.1"/>
    </source>
</evidence>
<dbReference type="EMBL" id="JAQGDS010000006">
    <property type="protein sequence ID" value="KAJ6259493.1"/>
    <property type="molecule type" value="Genomic_DNA"/>
</dbReference>
<keyword evidence="2" id="KW-0812">Transmembrane</keyword>
<keyword evidence="4" id="KW-1185">Reference proteome</keyword>
<keyword evidence="2" id="KW-0472">Membrane</keyword>
<comment type="caution">
    <text evidence="3">The sequence shown here is derived from an EMBL/GenBank/DDBJ whole genome shotgun (WGS) entry which is preliminary data.</text>
</comment>
<gene>
    <name evidence="3" type="ORF">Dda_5130</name>
</gene>
<protein>
    <submittedName>
        <fullName evidence="3">Uncharacterized protein</fullName>
    </submittedName>
</protein>
<dbReference type="AlphaFoldDB" id="A0AAD6NJX5"/>
<name>A0AAD6NJX5_DREDA</name>
<sequence>MREAGPLSRLRKMLPNRLSSAAPVAGRGNPSSLASTYLGSLADKLPAPQAVRQQFSNLPSWLLAPPETPPAPPPPPPPLPQDPPGSSTASRLLTFLSKTARSSASRLPRPAIMDDFIVTAYPYAKTAGRQLTLAFSHILKLLYPLLNNLYNTNPTLVSILLLISTAYIVLVVITRITNFIWSVTRNLFQLFFILGVLLTVINYYNKRAAGRVADDGTIVPGFDWDGTLADFQGVWGLIQNIGGMLMDLLESGSNLEDGNTFNSGRRRTMGKKGDGMFNDPGSRQKGL</sequence>
<feature type="compositionally biased region" description="Pro residues" evidence="1">
    <location>
        <begin position="66"/>
        <end position="83"/>
    </location>
</feature>
<accession>A0AAD6NJX5</accession>
<feature type="region of interest" description="Disordered" evidence="1">
    <location>
        <begin position="259"/>
        <end position="287"/>
    </location>
</feature>